<dbReference type="STRING" id="133383.A0A1R0GLR0"/>
<dbReference type="Proteomes" id="UP000187455">
    <property type="component" value="Unassembled WGS sequence"/>
</dbReference>
<dbReference type="AlphaFoldDB" id="A0A1R0GLR0"/>
<comment type="caution">
    <text evidence="1">The sequence shown here is derived from an EMBL/GenBank/DDBJ whole genome shotgun (WGS) entry which is preliminary data.</text>
</comment>
<dbReference type="OrthoDB" id="40579at2759"/>
<dbReference type="Gene3D" id="3.40.50.1000">
    <property type="entry name" value="HAD superfamily/HAD-like"/>
    <property type="match status" value="1"/>
</dbReference>
<dbReference type="InterPro" id="IPR036412">
    <property type="entry name" value="HAD-like_sf"/>
</dbReference>
<organism evidence="1 2">
    <name type="scientific">Smittium mucronatum</name>
    <dbReference type="NCBI Taxonomy" id="133383"/>
    <lineage>
        <taxon>Eukaryota</taxon>
        <taxon>Fungi</taxon>
        <taxon>Fungi incertae sedis</taxon>
        <taxon>Zoopagomycota</taxon>
        <taxon>Kickxellomycotina</taxon>
        <taxon>Harpellomycetes</taxon>
        <taxon>Harpellales</taxon>
        <taxon>Legeriomycetaceae</taxon>
        <taxon>Smittium</taxon>
    </lineage>
</organism>
<dbReference type="InterPro" id="IPR023214">
    <property type="entry name" value="HAD_sf"/>
</dbReference>
<protein>
    <submittedName>
        <fullName evidence="1">Putative pseudouridine-5'-phosphatase</fullName>
    </submittedName>
</protein>
<proteinExistence type="predicted"/>
<evidence type="ECO:0000313" key="1">
    <source>
        <dbReference type="EMBL" id="OLY77820.1"/>
    </source>
</evidence>
<dbReference type="EMBL" id="LSSL01007641">
    <property type="protein sequence ID" value="OLY77820.1"/>
    <property type="molecule type" value="Genomic_DNA"/>
</dbReference>
<keyword evidence="2" id="KW-1185">Reference proteome</keyword>
<gene>
    <name evidence="1" type="ORF">AYI68_g8142</name>
</gene>
<evidence type="ECO:0000313" key="2">
    <source>
        <dbReference type="Proteomes" id="UP000187455"/>
    </source>
</evidence>
<name>A0A1R0GLR0_9FUNG</name>
<dbReference type="GO" id="GO:0016791">
    <property type="term" value="F:phosphatase activity"/>
    <property type="evidence" value="ECO:0007669"/>
    <property type="project" value="TreeGrafter"/>
</dbReference>
<accession>A0A1R0GLR0</accession>
<dbReference type="SUPFAM" id="SSF56784">
    <property type="entry name" value="HAD-like"/>
    <property type="match status" value="1"/>
</dbReference>
<dbReference type="PANTHER" id="PTHR18901">
    <property type="entry name" value="2-DEOXYGLUCOSE-6-PHOSPHATE PHOSPHATASE 2"/>
    <property type="match status" value="1"/>
</dbReference>
<dbReference type="PANTHER" id="PTHR18901:SF38">
    <property type="entry name" value="PSEUDOURIDINE-5'-PHOSPHATASE"/>
    <property type="match status" value="1"/>
</dbReference>
<reference evidence="1 2" key="1">
    <citation type="journal article" date="2016" name="Mol. Biol. Evol.">
        <title>Genome-Wide Survey of Gut Fungi (Harpellales) Reveals the First Horizontally Transferred Ubiquitin Gene from a Mosquito Host.</title>
        <authorList>
            <person name="Wang Y."/>
            <person name="White M.M."/>
            <person name="Kvist S."/>
            <person name="Moncalvo J.M."/>
        </authorList>
    </citation>
    <scope>NUCLEOTIDE SEQUENCE [LARGE SCALE GENOMIC DNA]</scope>
    <source>
        <strain evidence="1 2">ALG-7-W6</strain>
    </source>
</reference>
<sequence>MNIPNIKNCECLVFEDAHNGVKSGFNAGMKVLWIPDYRFCNKKNIPRDLHGAIQLLPSLSEFNPEDYGLPPY</sequence>